<keyword evidence="1" id="KW-0472">Membrane</keyword>
<feature type="transmembrane region" description="Helical" evidence="1">
    <location>
        <begin position="32"/>
        <end position="59"/>
    </location>
</feature>
<gene>
    <name evidence="2" type="ORF">UY70_C0031G0010</name>
</gene>
<dbReference type="AlphaFoldDB" id="A0A0G1X600"/>
<evidence type="ECO:0000313" key="3">
    <source>
        <dbReference type="Proteomes" id="UP000034185"/>
    </source>
</evidence>
<accession>A0A0G1X600</accession>
<evidence type="ECO:0000256" key="1">
    <source>
        <dbReference type="SAM" id="Phobius"/>
    </source>
</evidence>
<sequence length="289" mass="32948">MSGRFTEVKKRFRGMFQALREVNSLIYEADKILMCVVLAETIVHSFVMLATFLGASMFLSQIGQLTPTLTIVLLVAAYYIISEILTASVGAFKEKHLYIFNRRIGDVIDKRTVEMMTALDVGQLQSPEFHNIRILAERRGVSAPLRVWQFETMLIGSLIGLVVGIVTLVSINILIVAPVIFVASSQIAYQWFSQAYMRKVEEEEAFIRLKQGYTFWEMTSWEFGFQMHLTGYMPILRVRYFDRTLEIYNNAVRVASYKFRWSTLVGGIVVIGHAGFWLIFGAMPHATLA</sequence>
<comment type="caution">
    <text evidence="2">The sequence shown here is derived from an EMBL/GenBank/DDBJ whole genome shotgun (WGS) entry which is preliminary data.</text>
</comment>
<proteinExistence type="predicted"/>
<feature type="transmembrane region" description="Helical" evidence="1">
    <location>
        <begin position="147"/>
        <end position="167"/>
    </location>
</feature>
<protein>
    <submittedName>
        <fullName evidence="2">Uncharacterized protein</fullName>
    </submittedName>
</protein>
<keyword evidence="1" id="KW-0812">Transmembrane</keyword>
<keyword evidence="1" id="KW-1133">Transmembrane helix</keyword>
<evidence type="ECO:0000313" key="2">
    <source>
        <dbReference type="EMBL" id="KKW26240.1"/>
    </source>
</evidence>
<dbReference type="EMBL" id="LCRA01000031">
    <property type="protein sequence ID" value="KKW26240.1"/>
    <property type="molecule type" value="Genomic_DNA"/>
</dbReference>
<feature type="transmembrane region" description="Helical" evidence="1">
    <location>
        <begin position="71"/>
        <end position="92"/>
    </location>
</feature>
<name>A0A0G1X600_9BACT</name>
<organism evidence="2 3">
    <name type="scientific">Candidatus Kaiserbacteria bacterium GW2011_GWB1_52_6</name>
    <dbReference type="NCBI Taxonomy" id="1618674"/>
    <lineage>
        <taxon>Bacteria</taxon>
        <taxon>Candidatus Kaiseribacteriota</taxon>
    </lineage>
</organism>
<reference evidence="2 3" key="1">
    <citation type="journal article" date="2015" name="Nature">
        <title>rRNA introns, odd ribosomes, and small enigmatic genomes across a large radiation of phyla.</title>
        <authorList>
            <person name="Brown C.T."/>
            <person name="Hug L.A."/>
            <person name="Thomas B.C."/>
            <person name="Sharon I."/>
            <person name="Castelle C.J."/>
            <person name="Singh A."/>
            <person name="Wilkins M.J."/>
            <person name="Williams K.H."/>
            <person name="Banfield J.F."/>
        </authorList>
    </citation>
    <scope>NUCLEOTIDE SEQUENCE [LARGE SCALE GENOMIC DNA]</scope>
</reference>
<dbReference type="Proteomes" id="UP000034185">
    <property type="component" value="Unassembled WGS sequence"/>
</dbReference>
<feature type="transmembrane region" description="Helical" evidence="1">
    <location>
        <begin position="263"/>
        <end position="283"/>
    </location>
</feature>